<dbReference type="InterPro" id="IPR010730">
    <property type="entry name" value="HET"/>
</dbReference>
<evidence type="ECO:0000313" key="2">
    <source>
        <dbReference type="EMBL" id="KAK8877012.1"/>
    </source>
</evidence>
<dbReference type="PANTHER" id="PTHR24148:SF82">
    <property type="entry name" value="HETEROKARYON INCOMPATIBILITY DOMAIN-CONTAINING PROTEIN"/>
    <property type="match status" value="1"/>
</dbReference>
<reference evidence="2 3" key="1">
    <citation type="journal article" date="2024" name="IMA Fungus">
        <title>Apiospora arundinis, a panoply of carbohydrate-active enzymes and secondary metabolites.</title>
        <authorList>
            <person name="Sorensen T."/>
            <person name="Petersen C."/>
            <person name="Muurmann A.T."/>
            <person name="Christiansen J.V."/>
            <person name="Brundto M.L."/>
            <person name="Overgaard C.K."/>
            <person name="Boysen A.T."/>
            <person name="Wollenberg R.D."/>
            <person name="Larsen T.O."/>
            <person name="Sorensen J.L."/>
            <person name="Nielsen K.L."/>
            <person name="Sondergaard T.E."/>
        </authorList>
    </citation>
    <scope>NUCLEOTIDE SEQUENCE [LARGE SCALE GENOMIC DNA]</scope>
    <source>
        <strain evidence="2 3">AAU 773</strain>
    </source>
</reference>
<sequence length="625" mass="70419">MGDDRNNADFYRPLDIESVEFRLLLLQAGEDDEPVKCQLVHASLKDGATDRPPYETISYCWGDASLTDTIFLDGLEMVVPLSSATVLRRMRKPTEERTLWIDAICINQNDIDERGQQVALMKEIYSKTAQNLIWLGEGDEDVTWYCEFVLDTAYSYAERETNNFADFDEIACKTLPTSGLKFPLLKHKLVKFFSSPWFERVWIIQEALLAPKGLVHVGSHEMDFKKLLLSATWLVHLSPLINFRPLNKYIGLLNCHRMYDLGHRTEDKSMEPILDKILTFQATNPRDYVYGVLGLYQDIAGLEGPLPDLLKPDYNKPVSAVMRDASRYIIEQSANLDFLRLIRHREETAYELTGVPSWAEPWHLNNSKLKCAANMKYTLYSADNAVGKREAPAIKTEASASAATSSDPDVLSLTGIIVDKVKDTTGIIDGDPEKFADLLESPDSPIYIDAVRADPVTIGFALIAEGTTVWERPTAEFARTNVLAWAAFVHKHKDRPRYVNMSFGPVNPYTRPLLGAKPDLTADEWDAVVDYDNAMTAATQDRRIFRTEGGGNVGLGPRDMVPGDVVAVLYGCRWPVILRPREGKDGDTEVYYEFIEVCYVHGLMDGEAVLKHEASGEDDMVFHLR</sequence>
<dbReference type="Proteomes" id="UP001390339">
    <property type="component" value="Unassembled WGS sequence"/>
</dbReference>
<dbReference type="PANTHER" id="PTHR24148">
    <property type="entry name" value="ANKYRIN REPEAT DOMAIN-CONTAINING PROTEIN 39 HOMOLOG-RELATED"/>
    <property type="match status" value="1"/>
</dbReference>
<dbReference type="Pfam" id="PF06985">
    <property type="entry name" value="HET"/>
    <property type="match status" value="1"/>
</dbReference>
<evidence type="ECO:0000313" key="3">
    <source>
        <dbReference type="Proteomes" id="UP001390339"/>
    </source>
</evidence>
<dbReference type="Pfam" id="PF26639">
    <property type="entry name" value="Het-6_barrel"/>
    <property type="match status" value="1"/>
</dbReference>
<protein>
    <submittedName>
        <fullName evidence="2">Heterokaryon incompatibility protein-domain-containing protein</fullName>
    </submittedName>
</protein>
<dbReference type="InterPro" id="IPR052895">
    <property type="entry name" value="HetReg/Transcr_Mod"/>
</dbReference>
<keyword evidence="3" id="KW-1185">Reference proteome</keyword>
<evidence type="ECO:0000259" key="1">
    <source>
        <dbReference type="Pfam" id="PF06985"/>
    </source>
</evidence>
<feature type="domain" description="Heterokaryon incompatibility" evidence="1">
    <location>
        <begin position="54"/>
        <end position="206"/>
    </location>
</feature>
<name>A0ABR2JI05_9PEZI</name>
<gene>
    <name evidence="2" type="ORF">PGQ11_001958</name>
</gene>
<dbReference type="EMBL" id="JAPCWZ010000002">
    <property type="protein sequence ID" value="KAK8877012.1"/>
    <property type="molecule type" value="Genomic_DNA"/>
</dbReference>
<organism evidence="2 3">
    <name type="scientific">Apiospora arundinis</name>
    <dbReference type="NCBI Taxonomy" id="335852"/>
    <lineage>
        <taxon>Eukaryota</taxon>
        <taxon>Fungi</taxon>
        <taxon>Dikarya</taxon>
        <taxon>Ascomycota</taxon>
        <taxon>Pezizomycotina</taxon>
        <taxon>Sordariomycetes</taxon>
        <taxon>Xylariomycetidae</taxon>
        <taxon>Amphisphaeriales</taxon>
        <taxon>Apiosporaceae</taxon>
        <taxon>Apiospora</taxon>
    </lineage>
</organism>
<proteinExistence type="predicted"/>
<accession>A0ABR2JI05</accession>
<comment type="caution">
    <text evidence="2">The sequence shown here is derived from an EMBL/GenBank/DDBJ whole genome shotgun (WGS) entry which is preliminary data.</text>
</comment>